<dbReference type="Proteomes" id="UP000887574">
    <property type="component" value="Unplaced"/>
</dbReference>
<sequence>MRRRIGFIILLGLNVVFAVIDAQQIDSDPDEHSSIQSIKCLPPRFFMRRMVNQVEQWRGHYQTRSTYSAHSSGGRAAIVRSLNMARARIFASKTVGGRSEPLSLDNYRIGDLHTAYRLPIHRLSNNQLMLLIRRYNSHQDGQLSERKKLSFASRNDQHLQRLMLTRNQGLRLIRPTLLTNINILPGETVLEEDTSPSSIQILPSAQDTSTTPKNRALGSSLLADGQTGQHSGTPLSSVEDLPLDNIQEHKTSLKEEEPSAPEDIQDKLSETSQALKAKYEQLRVEFLEKLNLLNSLKMKLLAKKKVGTTKEAEESTSVSTPDTTPAQPMTEELTSQEDNFTTSEQETATTTNLPLHSTGQMKVAEVAWMMVKKAFLMFRRKKLKPTSESTTTIATTTKTTQEEETAAITTARPVVPNHLVDNEPTEELPVSTLAPAVSNQDHPGSISGKNMGDSSTDESQANLGGPPVKFSSTSVKVASVRDAEKPKTVTTGQLVQNHEELDEPTFHTLTVENCEEPPEVVGGQEVIQRAELYMMEKARDGLEDRRSESLEGSKEELDPKGLEEFAEANDEETICDAIACDFEQWEASKDELQKGDRHYTFLHRRLRRSQLRDNDPQVIRTWHNWEGRYRNRLTGIARAREVFLQSNKRFAAAYVQSNQKATLTAKILSGQQETVRFRAWEATRDVQLRVCCDTDQDCVFETERVCAEAAGGGKSTQLLVLRALKR</sequence>
<dbReference type="WBParaSite" id="jg3750">
    <property type="protein sequence ID" value="jg3750"/>
    <property type="gene ID" value="jg3750"/>
</dbReference>
<name>A0A915E8R3_9BILA</name>
<dbReference type="AlphaFoldDB" id="A0A915E8R3"/>
<feature type="region of interest" description="Disordered" evidence="1">
    <location>
        <begin position="306"/>
        <end position="356"/>
    </location>
</feature>
<evidence type="ECO:0000313" key="4">
    <source>
        <dbReference type="WBParaSite" id="jg3750"/>
    </source>
</evidence>
<feature type="compositionally biased region" description="Polar residues" evidence="1">
    <location>
        <begin position="226"/>
        <end position="236"/>
    </location>
</feature>
<feature type="chain" id="PRO_5037251884" evidence="2">
    <location>
        <begin position="23"/>
        <end position="726"/>
    </location>
</feature>
<feature type="region of interest" description="Disordered" evidence="1">
    <location>
        <begin position="202"/>
        <end position="241"/>
    </location>
</feature>
<keyword evidence="2" id="KW-0732">Signal</keyword>
<evidence type="ECO:0000313" key="3">
    <source>
        <dbReference type="Proteomes" id="UP000887574"/>
    </source>
</evidence>
<evidence type="ECO:0000256" key="2">
    <source>
        <dbReference type="SAM" id="SignalP"/>
    </source>
</evidence>
<feature type="compositionally biased region" description="Polar residues" evidence="1">
    <location>
        <begin position="202"/>
        <end position="213"/>
    </location>
</feature>
<feature type="compositionally biased region" description="Low complexity" evidence="1">
    <location>
        <begin position="341"/>
        <end position="351"/>
    </location>
</feature>
<feature type="signal peptide" evidence="2">
    <location>
        <begin position="1"/>
        <end position="22"/>
    </location>
</feature>
<feature type="compositionally biased region" description="Polar residues" evidence="1">
    <location>
        <begin position="315"/>
        <end position="340"/>
    </location>
</feature>
<proteinExistence type="predicted"/>
<evidence type="ECO:0000256" key="1">
    <source>
        <dbReference type="SAM" id="MobiDB-lite"/>
    </source>
</evidence>
<protein>
    <submittedName>
        <fullName evidence="4">Uncharacterized protein</fullName>
    </submittedName>
</protein>
<feature type="compositionally biased region" description="Polar residues" evidence="1">
    <location>
        <begin position="452"/>
        <end position="462"/>
    </location>
</feature>
<keyword evidence="3" id="KW-1185">Reference proteome</keyword>
<organism evidence="3 4">
    <name type="scientific">Ditylenchus dipsaci</name>
    <dbReference type="NCBI Taxonomy" id="166011"/>
    <lineage>
        <taxon>Eukaryota</taxon>
        <taxon>Metazoa</taxon>
        <taxon>Ecdysozoa</taxon>
        <taxon>Nematoda</taxon>
        <taxon>Chromadorea</taxon>
        <taxon>Rhabditida</taxon>
        <taxon>Tylenchina</taxon>
        <taxon>Tylenchomorpha</taxon>
        <taxon>Sphaerularioidea</taxon>
        <taxon>Anguinidae</taxon>
        <taxon>Anguininae</taxon>
        <taxon>Ditylenchus</taxon>
    </lineage>
</organism>
<feature type="region of interest" description="Disordered" evidence="1">
    <location>
        <begin position="434"/>
        <end position="470"/>
    </location>
</feature>
<accession>A0A915E8R3</accession>
<reference evidence="4" key="1">
    <citation type="submission" date="2022-11" db="UniProtKB">
        <authorList>
            <consortium name="WormBaseParasite"/>
        </authorList>
    </citation>
    <scope>IDENTIFICATION</scope>
</reference>